<dbReference type="GO" id="GO:0033557">
    <property type="term" value="C:Slx1-Slx4 complex"/>
    <property type="evidence" value="ECO:0007669"/>
    <property type="project" value="UniProtKB-UniRule"/>
</dbReference>
<protein>
    <recommendedName>
        <fullName evidence="11">Structure-specific endonuclease subunit SLX1 homolog</fullName>
        <ecNumber evidence="11">3.1.-.-</ecNumber>
    </recommendedName>
</protein>
<feature type="domain" description="GIY-YIG" evidence="14">
    <location>
        <begin position="29"/>
        <end position="116"/>
    </location>
</feature>
<dbReference type="EC" id="3.1.-.-" evidence="11"/>
<keyword evidence="7" id="KW-0862">Zinc</keyword>
<dbReference type="GO" id="GO:0000724">
    <property type="term" value="P:double-strand break repair via homologous recombination"/>
    <property type="evidence" value="ECO:0007669"/>
    <property type="project" value="TreeGrafter"/>
</dbReference>
<sequence length="295" mass="33513">MSFDETSMVSIDNPLQTSFNQIADVEVENFFGCYLLNSLNPKCKGRTYIGFTVNLNRRIKQHNKGKDFGGAKRTSGKGPWEMVLIVHGFPNEISALRFEWAWQNPEQSVRLKHLNLPKTKRTSLKFKLQILAEMLSIGPWTRLPLTIRWLTDKKQTLERIPPFHMPITSGPINISKHTNTIPSKRKKVNNPVITTTTTEASKSLPTCHLCIDLVQPSVNVSCPKCSISFHIICLSKYFLRNSQQHYIIPIDGSCPSCQKDLLWGEIIQNKYQNRSLTLAETSPSTDESENEGILL</sequence>
<evidence type="ECO:0000256" key="2">
    <source>
        <dbReference type="ARBA" id="ARBA00022723"/>
    </source>
</evidence>
<accession>A0A813YMI5</accession>
<dbReference type="Pfam" id="PF21202">
    <property type="entry name" value="SLX1_C"/>
    <property type="match status" value="1"/>
</dbReference>
<dbReference type="PROSITE" id="PS50089">
    <property type="entry name" value="ZF_RING_2"/>
    <property type="match status" value="1"/>
</dbReference>
<dbReference type="SUPFAM" id="SSF82771">
    <property type="entry name" value="GIY-YIG endonuclease"/>
    <property type="match status" value="1"/>
</dbReference>
<dbReference type="OrthoDB" id="24645at2759"/>
<evidence type="ECO:0000256" key="11">
    <source>
        <dbReference type="HAMAP-Rule" id="MF_03100"/>
    </source>
</evidence>
<dbReference type="PANTHER" id="PTHR20208">
    <property type="entry name" value="STRUCTURE-SPECIFIC ENDONUCLEASE SUBUNIT SLX1"/>
    <property type="match status" value="1"/>
</dbReference>
<proteinExistence type="inferred from homology"/>
<comment type="subcellular location">
    <subcellularLocation>
        <location evidence="11">Nucleus</location>
    </subcellularLocation>
</comment>
<keyword evidence="6 11" id="KW-0378">Hydrolase</keyword>
<keyword evidence="17" id="KW-1185">Reference proteome</keyword>
<dbReference type="InterPro" id="IPR001841">
    <property type="entry name" value="Znf_RING"/>
</dbReference>
<dbReference type="Gene3D" id="3.30.40.10">
    <property type="entry name" value="Zinc/RING finger domain, C3HC4 (zinc finger)"/>
    <property type="match status" value="1"/>
</dbReference>
<dbReference type="GO" id="GO:0017108">
    <property type="term" value="F:5'-flap endonuclease activity"/>
    <property type="evidence" value="ECO:0007669"/>
    <property type="project" value="InterPro"/>
</dbReference>
<dbReference type="GO" id="GO:0008270">
    <property type="term" value="F:zinc ion binding"/>
    <property type="evidence" value="ECO:0007669"/>
    <property type="project" value="UniProtKB-KW"/>
</dbReference>
<keyword evidence="2" id="KW-0479">Metal-binding</keyword>
<evidence type="ECO:0000313" key="17">
    <source>
        <dbReference type="Proteomes" id="UP000663828"/>
    </source>
</evidence>
<comment type="caution">
    <text evidence="11">Lacks conserved residue(s) required for the propagation of feature annotation.</text>
</comment>
<evidence type="ECO:0000313" key="16">
    <source>
        <dbReference type="EMBL" id="CAF0925503.1"/>
    </source>
</evidence>
<dbReference type="EMBL" id="CAJNOJ010000039">
    <property type="protein sequence ID" value="CAF0925503.1"/>
    <property type="molecule type" value="Genomic_DNA"/>
</dbReference>
<keyword evidence="1 11" id="KW-0540">Nuclease</keyword>
<comment type="subunit">
    <text evidence="11">Forms a heterodimer with a member of the SLX4 family.</text>
</comment>
<keyword evidence="10 11" id="KW-0539">Nucleus</keyword>
<evidence type="ECO:0000259" key="13">
    <source>
        <dbReference type="PROSITE" id="PS50089"/>
    </source>
</evidence>
<keyword evidence="9 11" id="KW-0234">DNA repair</keyword>
<comment type="caution">
    <text evidence="15">The sequence shown here is derived from an EMBL/GenBank/DDBJ whole genome shotgun (WGS) entry which is preliminary data.</text>
</comment>
<comment type="function">
    <text evidence="11">Catalytic subunit of a heterodimeric structure-specific endonuclease that resolves DNA secondary structures generated during DNA repair and recombination. Has endonuclease activity towards branched DNA substrates, introducing single-strand cuts in duplex DNA close to junctions with ss-DNA.</text>
</comment>
<keyword evidence="3 11" id="KW-0255">Endonuclease</keyword>
<evidence type="ECO:0000256" key="9">
    <source>
        <dbReference type="ARBA" id="ARBA00023204"/>
    </source>
</evidence>
<dbReference type="CDD" id="cd10455">
    <property type="entry name" value="GIY-YIG_SLX1"/>
    <property type="match status" value="1"/>
</dbReference>
<dbReference type="GO" id="GO:0008821">
    <property type="term" value="F:crossover junction DNA endonuclease activity"/>
    <property type="evidence" value="ECO:0007669"/>
    <property type="project" value="TreeGrafter"/>
</dbReference>
<comment type="similarity">
    <text evidence="11">Belongs to the SLX1 family.</text>
</comment>
<gene>
    <name evidence="16" type="ORF">EDS130_LOCUS11003</name>
    <name evidence="15" type="ORF">XAT740_LOCUS7271</name>
</gene>
<reference evidence="15" key="1">
    <citation type="submission" date="2021-02" db="EMBL/GenBank/DDBJ databases">
        <authorList>
            <person name="Nowell W R."/>
        </authorList>
    </citation>
    <scope>NUCLEOTIDE SEQUENCE</scope>
</reference>
<dbReference type="Proteomes" id="UP000663828">
    <property type="component" value="Unassembled WGS sequence"/>
</dbReference>
<organism evidence="15 17">
    <name type="scientific">Adineta ricciae</name>
    <name type="common">Rotifer</name>
    <dbReference type="NCBI Taxonomy" id="249248"/>
    <lineage>
        <taxon>Eukaryota</taxon>
        <taxon>Metazoa</taxon>
        <taxon>Spiralia</taxon>
        <taxon>Gnathifera</taxon>
        <taxon>Rotifera</taxon>
        <taxon>Eurotatoria</taxon>
        <taxon>Bdelloidea</taxon>
        <taxon>Adinetida</taxon>
        <taxon>Adinetidae</taxon>
        <taxon>Adineta</taxon>
    </lineage>
</organism>
<evidence type="ECO:0000256" key="6">
    <source>
        <dbReference type="ARBA" id="ARBA00022801"/>
    </source>
</evidence>
<evidence type="ECO:0000256" key="5">
    <source>
        <dbReference type="ARBA" id="ARBA00022771"/>
    </source>
</evidence>
<dbReference type="HAMAP" id="MF_03100">
    <property type="entry name" value="Endonuc_su_Slx1"/>
    <property type="match status" value="1"/>
</dbReference>
<evidence type="ECO:0000256" key="7">
    <source>
        <dbReference type="ARBA" id="ARBA00022833"/>
    </source>
</evidence>
<comment type="cofactor">
    <cofactor evidence="11">
        <name>a divalent metal cation</name>
        <dbReference type="ChEBI" id="CHEBI:60240"/>
    </cofactor>
</comment>
<dbReference type="InterPro" id="IPR000305">
    <property type="entry name" value="GIY-YIG_endonuc"/>
</dbReference>
<evidence type="ECO:0000313" key="15">
    <source>
        <dbReference type="EMBL" id="CAF0886343.1"/>
    </source>
</evidence>
<feature type="domain" description="RING-type" evidence="13">
    <location>
        <begin position="207"/>
        <end position="258"/>
    </location>
</feature>
<dbReference type="Proteomes" id="UP000663852">
    <property type="component" value="Unassembled WGS sequence"/>
</dbReference>
<dbReference type="SUPFAM" id="SSF57850">
    <property type="entry name" value="RING/U-box"/>
    <property type="match status" value="1"/>
</dbReference>
<dbReference type="Gene3D" id="3.40.1440.10">
    <property type="entry name" value="GIY-YIG endonuclease"/>
    <property type="match status" value="1"/>
</dbReference>
<name>A0A813YMI5_ADIRI</name>
<dbReference type="SMART" id="SM00465">
    <property type="entry name" value="GIYc"/>
    <property type="match status" value="1"/>
</dbReference>
<evidence type="ECO:0000259" key="14">
    <source>
        <dbReference type="PROSITE" id="PS50164"/>
    </source>
</evidence>
<evidence type="ECO:0000256" key="10">
    <source>
        <dbReference type="ARBA" id="ARBA00023242"/>
    </source>
</evidence>
<dbReference type="AlphaFoldDB" id="A0A813YMI5"/>
<dbReference type="InterPro" id="IPR050381">
    <property type="entry name" value="SLX1_endonuclease"/>
</dbReference>
<evidence type="ECO:0000256" key="8">
    <source>
        <dbReference type="ARBA" id="ARBA00023172"/>
    </source>
</evidence>
<dbReference type="PROSITE" id="PS50164">
    <property type="entry name" value="GIY_YIG"/>
    <property type="match status" value="1"/>
</dbReference>
<evidence type="ECO:0000256" key="4">
    <source>
        <dbReference type="ARBA" id="ARBA00022763"/>
    </source>
</evidence>
<dbReference type="InterPro" id="IPR013083">
    <property type="entry name" value="Znf_RING/FYVE/PHD"/>
</dbReference>
<dbReference type="InterPro" id="IPR035901">
    <property type="entry name" value="GIY-YIG_endonuc_sf"/>
</dbReference>
<dbReference type="PANTHER" id="PTHR20208:SF10">
    <property type="entry name" value="STRUCTURE-SPECIFIC ENDONUCLEASE SUBUNIT SLX1"/>
    <property type="match status" value="1"/>
</dbReference>
<dbReference type="Pfam" id="PF01541">
    <property type="entry name" value="GIY-YIG"/>
    <property type="match status" value="1"/>
</dbReference>
<keyword evidence="8 11" id="KW-0233">DNA recombination</keyword>
<evidence type="ECO:0000256" key="1">
    <source>
        <dbReference type="ARBA" id="ARBA00022722"/>
    </source>
</evidence>
<evidence type="ECO:0000256" key="3">
    <source>
        <dbReference type="ARBA" id="ARBA00022759"/>
    </source>
</evidence>
<keyword evidence="5 12" id="KW-0863">Zinc-finger</keyword>
<dbReference type="InterPro" id="IPR027520">
    <property type="entry name" value="Slx1"/>
</dbReference>
<dbReference type="InterPro" id="IPR048749">
    <property type="entry name" value="SLX1_C"/>
</dbReference>
<keyword evidence="4 11" id="KW-0227">DNA damage</keyword>
<dbReference type="EMBL" id="CAJNOR010000344">
    <property type="protein sequence ID" value="CAF0886343.1"/>
    <property type="molecule type" value="Genomic_DNA"/>
</dbReference>
<dbReference type="FunFam" id="3.40.1440.10:FF:000008">
    <property type="entry name" value="Structure-specific endonuclease subunit SLX1 homolog"/>
    <property type="match status" value="1"/>
</dbReference>
<evidence type="ECO:0000256" key="12">
    <source>
        <dbReference type="PROSITE-ProRule" id="PRU00175"/>
    </source>
</evidence>